<dbReference type="PANTHER" id="PTHR30193">
    <property type="entry name" value="ABC TRANSPORTER PERMEASE PROTEIN"/>
    <property type="match status" value="1"/>
</dbReference>
<evidence type="ECO:0000256" key="8">
    <source>
        <dbReference type="SAM" id="MobiDB-lite"/>
    </source>
</evidence>
<dbReference type="Gene3D" id="1.10.3720.10">
    <property type="entry name" value="MetI-like"/>
    <property type="match status" value="1"/>
</dbReference>
<dbReference type="InterPro" id="IPR035906">
    <property type="entry name" value="MetI-like_sf"/>
</dbReference>
<dbReference type="InterPro" id="IPR051393">
    <property type="entry name" value="ABC_transporter_permease"/>
</dbReference>
<feature type="domain" description="ABC transmembrane type-1" evidence="9">
    <location>
        <begin position="98"/>
        <end position="311"/>
    </location>
</feature>
<dbReference type="InterPro" id="IPR000515">
    <property type="entry name" value="MetI-like"/>
</dbReference>
<keyword evidence="4 7" id="KW-0812">Transmembrane</keyword>
<evidence type="ECO:0000256" key="3">
    <source>
        <dbReference type="ARBA" id="ARBA00022475"/>
    </source>
</evidence>
<keyword evidence="5 7" id="KW-1133">Transmembrane helix</keyword>
<evidence type="ECO:0000256" key="2">
    <source>
        <dbReference type="ARBA" id="ARBA00022448"/>
    </source>
</evidence>
<keyword evidence="3" id="KW-1003">Cell membrane</keyword>
<evidence type="ECO:0000256" key="4">
    <source>
        <dbReference type="ARBA" id="ARBA00022692"/>
    </source>
</evidence>
<keyword evidence="6 7" id="KW-0472">Membrane</keyword>
<feature type="transmembrane region" description="Helical" evidence="7">
    <location>
        <begin position="235"/>
        <end position="253"/>
    </location>
</feature>
<evidence type="ECO:0000313" key="10">
    <source>
        <dbReference type="EMBL" id="MCT2590702.1"/>
    </source>
</evidence>
<feature type="transmembrane region" description="Helical" evidence="7">
    <location>
        <begin position="186"/>
        <end position="210"/>
    </location>
</feature>
<evidence type="ECO:0000256" key="5">
    <source>
        <dbReference type="ARBA" id="ARBA00022989"/>
    </source>
</evidence>
<gene>
    <name evidence="10" type="ORF">LHJ74_12410</name>
</gene>
<keyword evidence="11" id="KW-1185">Reference proteome</keyword>
<sequence length="322" mass="35342">MSAPSPVKTGPSPAADPPFPERVAHRRRSLRRRYGHPAFYLFPLPALVLYVIFFAIPTVQAFQYAVTDWDGYSADYDSVGLDNFGQLAGGDDLFSNAMSNSLKFMLVVVVLQTLFSLVLASMLTRNSRSSTLLRAVFFLPTILSSVSVAFVWKFIYDPNFGLANGALEGVGLDALTSSYLGDDGKAIYFLALTQVWFHTGQMMVIFIAGLQQIPRELYEAAAIDGVSRWQRFRHVTWPMIAPATSIVIAYTTIQSFKAFDLVLGLGGNPPQGSLDILSTRIYTSFANSEFGYAAAESIVFMALIALVTVIQRRTVKLTQSGA</sequence>
<comment type="caution">
    <text evidence="10">The sequence shown here is derived from an EMBL/GenBank/DDBJ whole genome shotgun (WGS) entry which is preliminary data.</text>
</comment>
<name>A0ABT2JS39_9ACTN</name>
<dbReference type="RefSeq" id="WP_260218023.1">
    <property type="nucleotide sequence ID" value="NZ_JAJAGO010000005.1"/>
</dbReference>
<proteinExistence type="inferred from homology"/>
<accession>A0ABT2JS39</accession>
<dbReference type="Proteomes" id="UP001156389">
    <property type="component" value="Unassembled WGS sequence"/>
</dbReference>
<dbReference type="CDD" id="cd06261">
    <property type="entry name" value="TM_PBP2"/>
    <property type="match status" value="1"/>
</dbReference>
<feature type="transmembrane region" description="Helical" evidence="7">
    <location>
        <begin position="290"/>
        <end position="310"/>
    </location>
</feature>
<dbReference type="PANTHER" id="PTHR30193:SF41">
    <property type="entry name" value="DIACETYLCHITOBIOSE UPTAKE SYSTEM PERMEASE PROTEIN NGCF"/>
    <property type="match status" value="1"/>
</dbReference>
<organism evidence="10 11">
    <name type="scientific">Streptomyces gossypii</name>
    <dbReference type="NCBI Taxonomy" id="2883101"/>
    <lineage>
        <taxon>Bacteria</taxon>
        <taxon>Bacillati</taxon>
        <taxon>Actinomycetota</taxon>
        <taxon>Actinomycetes</taxon>
        <taxon>Kitasatosporales</taxon>
        <taxon>Streptomycetaceae</taxon>
        <taxon>Streptomyces</taxon>
    </lineage>
</organism>
<evidence type="ECO:0000256" key="1">
    <source>
        <dbReference type="ARBA" id="ARBA00004651"/>
    </source>
</evidence>
<comment type="similarity">
    <text evidence="7">Belongs to the binding-protein-dependent transport system permease family.</text>
</comment>
<reference evidence="10 11" key="1">
    <citation type="submission" date="2021-10" db="EMBL/GenBank/DDBJ databases">
        <title>Streptomyces gossypii sp. nov., isolated from soil collected from cotton field.</title>
        <authorList>
            <person name="Ge X."/>
            <person name="Chen X."/>
            <person name="Liu W."/>
        </authorList>
    </citation>
    <scope>NUCLEOTIDE SEQUENCE [LARGE SCALE GENOMIC DNA]</scope>
    <source>
        <strain evidence="10 11">N2-109</strain>
    </source>
</reference>
<dbReference type="EMBL" id="JAJAGO010000005">
    <property type="protein sequence ID" value="MCT2590702.1"/>
    <property type="molecule type" value="Genomic_DNA"/>
</dbReference>
<keyword evidence="2 7" id="KW-0813">Transport</keyword>
<feature type="transmembrane region" description="Helical" evidence="7">
    <location>
        <begin position="37"/>
        <end position="56"/>
    </location>
</feature>
<evidence type="ECO:0000259" key="9">
    <source>
        <dbReference type="PROSITE" id="PS50928"/>
    </source>
</evidence>
<evidence type="ECO:0000313" key="11">
    <source>
        <dbReference type="Proteomes" id="UP001156389"/>
    </source>
</evidence>
<dbReference type="PROSITE" id="PS50928">
    <property type="entry name" value="ABC_TM1"/>
    <property type="match status" value="1"/>
</dbReference>
<evidence type="ECO:0000256" key="6">
    <source>
        <dbReference type="ARBA" id="ARBA00023136"/>
    </source>
</evidence>
<feature type="region of interest" description="Disordered" evidence="8">
    <location>
        <begin position="1"/>
        <end position="21"/>
    </location>
</feature>
<feature type="transmembrane region" description="Helical" evidence="7">
    <location>
        <begin position="104"/>
        <end position="123"/>
    </location>
</feature>
<feature type="transmembrane region" description="Helical" evidence="7">
    <location>
        <begin position="135"/>
        <end position="155"/>
    </location>
</feature>
<dbReference type="SUPFAM" id="SSF161098">
    <property type="entry name" value="MetI-like"/>
    <property type="match status" value="1"/>
</dbReference>
<comment type="subcellular location">
    <subcellularLocation>
        <location evidence="1 7">Cell membrane</location>
        <topology evidence="1 7">Multi-pass membrane protein</topology>
    </subcellularLocation>
</comment>
<evidence type="ECO:0000256" key="7">
    <source>
        <dbReference type="RuleBase" id="RU363032"/>
    </source>
</evidence>
<dbReference type="Pfam" id="PF00528">
    <property type="entry name" value="BPD_transp_1"/>
    <property type="match status" value="1"/>
</dbReference>
<protein>
    <submittedName>
        <fullName evidence="10">Sugar ABC transporter permease</fullName>
    </submittedName>
</protein>